<proteinExistence type="predicted"/>
<evidence type="ECO:0000256" key="1">
    <source>
        <dbReference type="SAM" id="MobiDB-lite"/>
    </source>
</evidence>
<comment type="caution">
    <text evidence="2">The sequence shown here is derived from an EMBL/GenBank/DDBJ whole genome shotgun (WGS) entry which is preliminary data.</text>
</comment>
<dbReference type="InterPro" id="IPR012677">
    <property type="entry name" value="Nucleotide-bd_a/b_plait_sf"/>
</dbReference>
<feature type="compositionally biased region" description="Basic and acidic residues" evidence="1">
    <location>
        <begin position="91"/>
        <end position="118"/>
    </location>
</feature>
<dbReference type="EMBL" id="PQCO01000161">
    <property type="protein sequence ID" value="PUE03307.1"/>
    <property type="molecule type" value="Genomic_DNA"/>
</dbReference>
<feature type="region of interest" description="Disordered" evidence="1">
    <location>
        <begin position="91"/>
        <end position="126"/>
    </location>
</feature>
<name>A0A657PXT3_9GAMM</name>
<organism evidence="2 3">
    <name type="scientific">Candidatus Sedimenticola endophacoides</name>
    <dbReference type="NCBI Taxonomy" id="2548426"/>
    <lineage>
        <taxon>Bacteria</taxon>
        <taxon>Pseudomonadati</taxon>
        <taxon>Pseudomonadota</taxon>
        <taxon>Gammaproteobacteria</taxon>
        <taxon>Chromatiales</taxon>
        <taxon>Sedimenticolaceae</taxon>
        <taxon>Sedimenticola</taxon>
    </lineage>
</organism>
<protein>
    <recommendedName>
        <fullName evidence="4">RRM domain-containing protein</fullName>
    </recommendedName>
</protein>
<dbReference type="Gene3D" id="3.30.70.330">
    <property type="match status" value="1"/>
</dbReference>
<sequence>MWIFISRLPKETSRKDVVQFINRALKPGWLMLPLTSRARLTQCEMMQIVDRDTGQAELHGLAKIEPGKMVPGIIERLNGAHLKGRRLDVHQYRHRSPNKDPRTPGWRARRDGGTERRGSDRRRPRLNIEMLRSAGIGTGITFGYRHAHY</sequence>
<dbReference type="AlphaFoldDB" id="A0A657PXT3"/>
<accession>A0A657PXT3</accession>
<dbReference type="Proteomes" id="UP000250928">
    <property type="component" value="Unassembled WGS sequence"/>
</dbReference>
<reference evidence="2 3" key="1">
    <citation type="submission" date="2018-01" db="EMBL/GenBank/DDBJ databases">
        <title>Novel co-symbiosis in the lucinid bivalve Phacoides pectinatus.</title>
        <authorList>
            <person name="Lim S.J."/>
            <person name="Davis B.G."/>
            <person name="Gill D.E."/>
            <person name="Engel A.S."/>
            <person name="Anderson L.C."/>
            <person name="Campbell B.J."/>
        </authorList>
    </citation>
    <scope>NUCLEOTIDE SEQUENCE [LARGE SCALE GENOMIC DNA]</scope>
    <source>
        <strain evidence="2">N3_P5</strain>
    </source>
</reference>
<evidence type="ECO:0000313" key="3">
    <source>
        <dbReference type="Proteomes" id="UP000250928"/>
    </source>
</evidence>
<evidence type="ECO:0008006" key="4">
    <source>
        <dbReference type="Google" id="ProtNLM"/>
    </source>
</evidence>
<gene>
    <name evidence="2" type="ORF">C3L24_04770</name>
</gene>
<evidence type="ECO:0000313" key="2">
    <source>
        <dbReference type="EMBL" id="PUE03307.1"/>
    </source>
</evidence>